<name>A0A2S9GY33_9BURK</name>
<gene>
    <name evidence="1" type="ORF">S2091_2676</name>
</gene>
<sequence length="133" mass="14334">MIAQAYAEKKIATKFEPIPTCAHCGKISSAHFEDGHCEPVAPEVVSTLTDIEIRNAYETTPSHLSGYRGVANAAAKAERARIAALPINTSLTDDKLHEIYISNRSTNVDDMNEVRACANAAISQFQCELGGAK</sequence>
<protein>
    <submittedName>
        <fullName evidence="1">Uncharacterized protein</fullName>
    </submittedName>
</protein>
<dbReference type="RefSeq" id="WP_105532437.1">
    <property type="nucleotide sequence ID" value="NZ_PUGF01000012.1"/>
</dbReference>
<keyword evidence="2" id="KW-1185">Reference proteome</keyword>
<reference evidence="1 2" key="1">
    <citation type="submission" date="2018-02" db="EMBL/GenBank/DDBJ databases">
        <title>Solimicrobium silvestre gen. nov., sp. nov., isolated from alpine forest soil.</title>
        <authorList>
            <person name="Margesin R."/>
            <person name="Albuquerque L."/>
            <person name="Zhang D.-C."/>
            <person name="Froufe H.J.C."/>
            <person name="Severino R."/>
            <person name="Roxo I."/>
            <person name="Egas C."/>
            <person name="Da Costa M.S."/>
        </authorList>
    </citation>
    <scope>NUCLEOTIDE SEQUENCE [LARGE SCALE GENOMIC DNA]</scope>
    <source>
        <strain evidence="1 2">S20-91</strain>
    </source>
</reference>
<evidence type="ECO:0000313" key="2">
    <source>
        <dbReference type="Proteomes" id="UP000237839"/>
    </source>
</evidence>
<comment type="caution">
    <text evidence="1">The sequence shown here is derived from an EMBL/GenBank/DDBJ whole genome shotgun (WGS) entry which is preliminary data.</text>
</comment>
<dbReference type="Proteomes" id="UP000237839">
    <property type="component" value="Unassembled WGS sequence"/>
</dbReference>
<proteinExistence type="predicted"/>
<dbReference type="AlphaFoldDB" id="A0A2S9GY33"/>
<evidence type="ECO:0000313" key="1">
    <source>
        <dbReference type="EMBL" id="PRC92621.1"/>
    </source>
</evidence>
<accession>A0A2S9GY33</accession>
<organism evidence="1 2">
    <name type="scientific">Solimicrobium silvestre</name>
    <dbReference type="NCBI Taxonomy" id="2099400"/>
    <lineage>
        <taxon>Bacteria</taxon>
        <taxon>Pseudomonadati</taxon>
        <taxon>Pseudomonadota</taxon>
        <taxon>Betaproteobacteria</taxon>
        <taxon>Burkholderiales</taxon>
        <taxon>Oxalobacteraceae</taxon>
        <taxon>Solimicrobium</taxon>
    </lineage>
</organism>
<dbReference type="EMBL" id="PUGF01000012">
    <property type="protein sequence ID" value="PRC92621.1"/>
    <property type="molecule type" value="Genomic_DNA"/>
</dbReference>